<keyword evidence="3" id="KW-1185">Reference proteome</keyword>
<protein>
    <recommendedName>
        <fullName evidence="4">AB hydrolase-1 domain-containing protein</fullName>
    </recommendedName>
</protein>
<dbReference type="AlphaFoldDB" id="A0A8H4NRU6"/>
<dbReference type="EMBL" id="JAADJG010000810">
    <property type="protein sequence ID" value="KAF4436307.1"/>
    <property type="molecule type" value="Genomic_DNA"/>
</dbReference>
<dbReference type="PANTHER" id="PTHR43194:SF4">
    <property type="entry name" value="AB HYDROLASE-1 DOMAIN-CONTAINING PROTEIN"/>
    <property type="match status" value="1"/>
</dbReference>
<dbReference type="SUPFAM" id="SSF53474">
    <property type="entry name" value="alpha/beta-Hydrolases"/>
    <property type="match status" value="1"/>
</dbReference>
<dbReference type="InterPro" id="IPR050228">
    <property type="entry name" value="Carboxylesterase_BioH"/>
</dbReference>
<evidence type="ECO:0000313" key="3">
    <source>
        <dbReference type="Proteomes" id="UP000605986"/>
    </source>
</evidence>
<reference evidence="2" key="1">
    <citation type="submission" date="2020-01" db="EMBL/GenBank/DDBJ databases">
        <title>Identification and distribution of gene clusters putatively required for synthesis of sphingolipid metabolism inhibitors in phylogenetically diverse species of the filamentous fungus Fusarium.</title>
        <authorList>
            <person name="Kim H.-S."/>
            <person name="Busman M."/>
            <person name="Brown D.W."/>
            <person name="Divon H."/>
            <person name="Uhlig S."/>
            <person name="Proctor R.H."/>
        </authorList>
    </citation>
    <scope>NUCLEOTIDE SEQUENCE</scope>
    <source>
        <strain evidence="2">NRRL 53441</strain>
    </source>
</reference>
<evidence type="ECO:0000313" key="2">
    <source>
        <dbReference type="EMBL" id="KAF4436307.1"/>
    </source>
</evidence>
<dbReference type="CDD" id="cd12809">
    <property type="entry name" value="Esterase_713_like-2"/>
    <property type="match status" value="1"/>
</dbReference>
<evidence type="ECO:0000256" key="1">
    <source>
        <dbReference type="SAM" id="SignalP"/>
    </source>
</evidence>
<dbReference type="Gene3D" id="3.40.50.1820">
    <property type="entry name" value="alpha/beta hydrolase"/>
    <property type="match status" value="1"/>
</dbReference>
<accession>A0A8H4NRU6</accession>
<dbReference type="InterPro" id="IPR029058">
    <property type="entry name" value="AB_hydrolase_fold"/>
</dbReference>
<proteinExistence type="predicted"/>
<dbReference type="OrthoDB" id="9978720at2759"/>
<keyword evidence="1" id="KW-0732">Signal</keyword>
<evidence type="ECO:0008006" key="4">
    <source>
        <dbReference type="Google" id="ProtNLM"/>
    </source>
</evidence>
<sequence length="399" mass="44237">MARFFLNSLLFLGGALASPLQERQPNFKGCDGKNAISMYCISDEVPYTREFFYVGGRPVKGTSGTSTVDQIYVEKLSPTKQWTQKHPLVFFHGGGLSGSTWLNTPDGRKGWASYFTERGYVVYLVDNNGIGRSAENDIKNFAMAAGSSTETVMKFFTAPQNYDTYPQGKLHTQWPGTGVDGDPIYDQFKQSLIPLTTNFVAQENALRAGGCELLSLLGEKAFLISHSLGSRNPLLLSNDCPQYIAGSINLEAATTPFWSYAEGLGGFPAAPWGMTNTPVTYDPPVKDPSELKNVSVGTETLAHRNCYLQKEPARQLPQINKVPYLLLTGEASIHITYDHCVIDFLKQAGGKPEWIKLADWGIKGNGHFLHVEKNNMQIASIVESWILRKSYWNKKRNQA</sequence>
<feature type="signal peptide" evidence="1">
    <location>
        <begin position="1"/>
        <end position="17"/>
    </location>
</feature>
<name>A0A8H4NRU6_9HYPO</name>
<comment type="caution">
    <text evidence="2">The sequence shown here is derived from an EMBL/GenBank/DDBJ whole genome shotgun (WGS) entry which is preliminary data.</text>
</comment>
<feature type="chain" id="PRO_5034637730" description="AB hydrolase-1 domain-containing protein" evidence="1">
    <location>
        <begin position="18"/>
        <end position="399"/>
    </location>
</feature>
<dbReference type="Proteomes" id="UP000605986">
    <property type="component" value="Unassembled WGS sequence"/>
</dbReference>
<organism evidence="2 3">
    <name type="scientific">Fusarium austroafricanum</name>
    <dbReference type="NCBI Taxonomy" id="2364996"/>
    <lineage>
        <taxon>Eukaryota</taxon>
        <taxon>Fungi</taxon>
        <taxon>Dikarya</taxon>
        <taxon>Ascomycota</taxon>
        <taxon>Pezizomycotina</taxon>
        <taxon>Sordariomycetes</taxon>
        <taxon>Hypocreomycetidae</taxon>
        <taxon>Hypocreales</taxon>
        <taxon>Nectriaceae</taxon>
        <taxon>Fusarium</taxon>
        <taxon>Fusarium concolor species complex</taxon>
    </lineage>
</organism>
<gene>
    <name evidence="2" type="ORF">F53441_13288</name>
</gene>
<dbReference type="PANTHER" id="PTHR43194">
    <property type="entry name" value="HYDROLASE ALPHA/BETA FOLD FAMILY"/>
    <property type="match status" value="1"/>
</dbReference>